<keyword evidence="4" id="KW-1185">Reference proteome</keyword>
<dbReference type="InterPro" id="IPR027783">
    <property type="entry name" value="Bacterial_PH-related"/>
</dbReference>
<protein>
    <recommendedName>
        <fullName evidence="2">Bacterial Pleckstrin homology domain-containing protein</fullName>
    </recommendedName>
</protein>
<keyword evidence="1" id="KW-0812">Transmembrane</keyword>
<evidence type="ECO:0000313" key="3">
    <source>
        <dbReference type="EMBL" id="QSX08182.1"/>
    </source>
</evidence>
<gene>
    <name evidence="3" type="ORF">J0B03_10320</name>
</gene>
<dbReference type="EMBL" id="CP071444">
    <property type="protein sequence ID" value="QSX08182.1"/>
    <property type="molecule type" value="Genomic_DNA"/>
</dbReference>
<feature type="transmembrane region" description="Helical" evidence="1">
    <location>
        <begin position="43"/>
        <end position="63"/>
    </location>
</feature>
<dbReference type="Pfam" id="PF10882">
    <property type="entry name" value="bPH_5"/>
    <property type="match status" value="1"/>
</dbReference>
<dbReference type="AlphaFoldDB" id="A0A975AH83"/>
<name>A0A975AH83_9FIRM</name>
<organism evidence="3 4">
    <name type="scientific">Alkalibacter rhizosphaerae</name>
    <dbReference type="NCBI Taxonomy" id="2815577"/>
    <lineage>
        <taxon>Bacteria</taxon>
        <taxon>Bacillati</taxon>
        <taxon>Bacillota</taxon>
        <taxon>Clostridia</taxon>
        <taxon>Eubacteriales</taxon>
        <taxon>Eubacteriaceae</taxon>
        <taxon>Alkalibacter</taxon>
    </lineage>
</organism>
<proteinExistence type="predicted"/>
<feature type="domain" description="Bacterial Pleckstrin homology" evidence="2">
    <location>
        <begin position="70"/>
        <end position="171"/>
    </location>
</feature>
<keyword evidence="1" id="KW-1133">Transmembrane helix</keyword>
<dbReference type="KEGG" id="alka:J0B03_10320"/>
<sequence>MYPVSVDWGGGSIFLVIFGGLFIYMVVRIVWILRKKDRVKKDVVDVVVLAVVVLVMGGLVFGINGFNSIALKDGELEVRFLTGFKKVEITAEEISEARILDWTEESEYRPARRTMGTAIGAFREGRFTLENEEKAYLLTNSSRVVFLDTAEGWFLLGPDDLDGFYAEINQQMNGSD</sequence>
<accession>A0A975AH83</accession>
<evidence type="ECO:0000259" key="2">
    <source>
        <dbReference type="Pfam" id="PF10882"/>
    </source>
</evidence>
<evidence type="ECO:0000256" key="1">
    <source>
        <dbReference type="SAM" id="Phobius"/>
    </source>
</evidence>
<feature type="transmembrane region" description="Helical" evidence="1">
    <location>
        <begin position="12"/>
        <end position="31"/>
    </location>
</feature>
<dbReference type="Proteomes" id="UP000663499">
    <property type="component" value="Chromosome"/>
</dbReference>
<reference evidence="3" key="1">
    <citation type="submission" date="2021-03" db="EMBL/GenBank/DDBJ databases">
        <title>Alkalibacter marinus sp. nov., isolated from tidal flat sediment.</title>
        <authorList>
            <person name="Namirimu T."/>
            <person name="Yang J.-A."/>
            <person name="Yang S.-H."/>
            <person name="Kim Y.-J."/>
            <person name="Kwon K.K."/>
        </authorList>
    </citation>
    <scope>NUCLEOTIDE SEQUENCE</scope>
    <source>
        <strain evidence="3">ES005</strain>
    </source>
</reference>
<evidence type="ECO:0000313" key="4">
    <source>
        <dbReference type="Proteomes" id="UP000663499"/>
    </source>
</evidence>
<keyword evidence="1" id="KW-0472">Membrane</keyword>
<dbReference type="RefSeq" id="WP_207299524.1">
    <property type="nucleotide sequence ID" value="NZ_CP071444.1"/>
</dbReference>